<sequence>MLFEYQQTRPIWFSCPLAFNPPSESTYSVIQWLLSLISKLDIRRDHIHLLSNFTFVARSIWLARNKFVFDNVPSLLAMLTILHCSGIPPVNLVKFNCDGAFKRGVRLSALLAETLMESFWMQQLSNVIIESDCKLPINLCSGEAALPWDSIVLIEDIKSMTSEFSINLSFVPRCYNVAAHWVAKQALLKFMSLNWVFDPPIRLSSVLRSDLGV</sequence>
<dbReference type="CDD" id="cd06222">
    <property type="entry name" value="RNase_H_like"/>
    <property type="match status" value="1"/>
</dbReference>
<dbReference type="SUPFAM" id="SSF53098">
    <property type="entry name" value="Ribonuclease H-like"/>
    <property type="match status" value="1"/>
</dbReference>
<evidence type="ECO:0000313" key="3">
    <source>
        <dbReference type="Proteomes" id="UP001237642"/>
    </source>
</evidence>
<dbReference type="Proteomes" id="UP001237642">
    <property type="component" value="Unassembled WGS sequence"/>
</dbReference>
<dbReference type="Pfam" id="PF13456">
    <property type="entry name" value="RVT_3"/>
    <property type="match status" value="1"/>
</dbReference>
<dbReference type="InterPro" id="IPR002156">
    <property type="entry name" value="RNaseH_domain"/>
</dbReference>
<organism evidence="2 3">
    <name type="scientific">Heracleum sosnowskyi</name>
    <dbReference type="NCBI Taxonomy" id="360622"/>
    <lineage>
        <taxon>Eukaryota</taxon>
        <taxon>Viridiplantae</taxon>
        <taxon>Streptophyta</taxon>
        <taxon>Embryophyta</taxon>
        <taxon>Tracheophyta</taxon>
        <taxon>Spermatophyta</taxon>
        <taxon>Magnoliopsida</taxon>
        <taxon>eudicotyledons</taxon>
        <taxon>Gunneridae</taxon>
        <taxon>Pentapetalae</taxon>
        <taxon>asterids</taxon>
        <taxon>campanulids</taxon>
        <taxon>Apiales</taxon>
        <taxon>Apiaceae</taxon>
        <taxon>Apioideae</taxon>
        <taxon>apioid superclade</taxon>
        <taxon>Tordylieae</taxon>
        <taxon>Tordyliinae</taxon>
        <taxon>Heracleum</taxon>
    </lineage>
</organism>
<dbReference type="PANTHER" id="PTHR47074">
    <property type="entry name" value="BNAC02G40300D PROTEIN"/>
    <property type="match status" value="1"/>
</dbReference>
<dbReference type="InterPro" id="IPR012337">
    <property type="entry name" value="RNaseH-like_sf"/>
</dbReference>
<feature type="domain" description="RNase H type-1" evidence="1">
    <location>
        <begin position="118"/>
        <end position="186"/>
    </location>
</feature>
<gene>
    <name evidence="2" type="ORF">POM88_002957</name>
</gene>
<dbReference type="Gene3D" id="3.30.420.10">
    <property type="entry name" value="Ribonuclease H-like superfamily/Ribonuclease H"/>
    <property type="match status" value="1"/>
</dbReference>
<evidence type="ECO:0000313" key="2">
    <source>
        <dbReference type="EMBL" id="KAK1403352.1"/>
    </source>
</evidence>
<proteinExistence type="predicted"/>
<reference evidence="2" key="2">
    <citation type="submission" date="2023-05" db="EMBL/GenBank/DDBJ databases">
        <authorList>
            <person name="Schelkunov M.I."/>
        </authorList>
    </citation>
    <scope>NUCLEOTIDE SEQUENCE</scope>
    <source>
        <strain evidence="2">Hsosn_3</strain>
        <tissue evidence="2">Leaf</tissue>
    </source>
</reference>
<dbReference type="GO" id="GO:0004523">
    <property type="term" value="F:RNA-DNA hybrid ribonuclease activity"/>
    <property type="evidence" value="ECO:0007669"/>
    <property type="project" value="InterPro"/>
</dbReference>
<accession>A0AAD8NBU9</accession>
<keyword evidence="3" id="KW-1185">Reference proteome</keyword>
<dbReference type="PANTHER" id="PTHR47074:SF11">
    <property type="entry name" value="REVERSE TRANSCRIPTASE-LIKE PROTEIN"/>
    <property type="match status" value="1"/>
</dbReference>
<dbReference type="EMBL" id="JAUIZM010000001">
    <property type="protein sequence ID" value="KAK1403352.1"/>
    <property type="molecule type" value="Genomic_DNA"/>
</dbReference>
<dbReference type="InterPro" id="IPR052929">
    <property type="entry name" value="RNase_H-like_EbsB-rel"/>
</dbReference>
<evidence type="ECO:0000259" key="1">
    <source>
        <dbReference type="Pfam" id="PF13456"/>
    </source>
</evidence>
<dbReference type="AlphaFoldDB" id="A0AAD8NBU9"/>
<name>A0AAD8NBU9_9APIA</name>
<dbReference type="GO" id="GO:0003676">
    <property type="term" value="F:nucleic acid binding"/>
    <property type="evidence" value="ECO:0007669"/>
    <property type="project" value="InterPro"/>
</dbReference>
<reference evidence="2" key="1">
    <citation type="submission" date="2023-02" db="EMBL/GenBank/DDBJ databases">
        <title>Genome of toxic invasive species Heracleum sosnowskyi carries increased number of genes despite the absence of recent whole-genome duplications.</title>
        <authorList>
            <person name="Schelkunov M."/>
            <person name="Shtratnikova V."/>
            <person name="Makarenko M."/>
            <person name="Klepikova A."/>
            <person name="Omelchenko D."/>
            <person name="Novikova G."/>
            <person name="Obukhova E."/>
            <person name="Bogdanov V."/>
            <person name="Penin A."/>
            <person name="Logacheva M."/>
        </authorList>
    </citation>
    <scope>NUCLEOTIDE SEQUENCE</scope>
    <source>
        <strain evidence="2">Hsosn_3</strain>
        <tissue evidence="2">Leaf</tissue>
    </source>
</reference>
<dbReference type="InterPro" id="IPR036397">
    <property type="entry name" value="RNaseH_sf"/>
</dbReference>
<protein>
    <recommendedName>
        <fullName evidence="1">RNase H type-1 domain-containing protein</fullName>
    </recommendedName>
</protein>
<comment type="caution">
    <text evidence="2">The sequence shown here is derived from an EMBL/GenBank/DDBJ whole genome shotgun (WGS) entry which is preliminary data.</text>
</comment>
<dbReference type="InterPro" id="IPR044730">
    <property type="entry name" value="RNase_H-like_dom_plant"/>
</dbReference>